<protein>
    <submittedName>
        <fullName evidence="1">Uncharacterized protein</fullName>
    </submittedName>
</protein>
<gene>
    <name evidence="1" type="ORF">Metlim_0114</name>
</gene>
<dbReference type="STRING" id="937775.Metlim_0114"/>
<sequence>MKKSGLIILCLILTSILISPAYAGDNRYSYITFESVNMQLEEDRAVLEINYSVEDAIQFIVLLLGKADLKKKLYEVFPFENSKFESVDMNRAVLVMNSPSLNNGDGSLWFPKKEVGAEIPEINIKTPRSTRRFTNTSEIPGIGYFAKPIEIAIK</sequence>
<dbReference type="InParanoid" id="H1YZ38"/>
<dbReference type="RefSeq" id="WP_004075847.1">
    <property type="nucleotide sequence ID" value="NZ_CM001436.1"/>
</dbReference>
<organism evidence="1 2">
    <name type="scientific">Methanoplanus limicola DSM 2279</name>
    <dbReference type="NCBI Taxonomy" id="937775"/>
    <lineage>
        <taxon>Archaea</taxon>
        <taxon>Methanobacteriati</taxon>
        <taxon>Methanobacteriota</taxon>
        <taxon>Stenosarchaea group</taxon>
        <taxon>Methanomicrobia</taxon>
        <taxon>Methanomicrobiales</taxon>
        <taxon>Methanomicrobiaceae</taxon>
        <taxon>Methanoplanus</taxon>
    </lineage>
</organism>
<dbReference type="OrthoDB" id="117759at2157"/>
<dbReference type="HOGENOM" id="CLU_1763892_0_0_2"/>
<dbReference type="AlphaFoldDB" id="H1YZ38"/>
<name>H1YZ38_9EURY</name>
<accession>H1YZ38</accession>
<proteinExistence type="predicted"/>
<keyword evidence="2" id="KW-1185">Reference proteome</keyword>
<dbReference type="EMBL" id="CM001436">
    <property type="protein sequence ID" value="EHQ34267.1"/>
    <property type="molecule type" value="Genomic_DNA"/>
</dbReference>
<evidence type="ECO:0000313" key="2">
    <source>
        <dbReference type="Proteomes" id="UP000005741"/>
    </source>
</evidence>
<reference evidence="1 2" key="1">
    <citation type="submission" date="2011-10" db="EMBL/GenBank/DDBJ databases">
        <title>The Improved High-Quality Draft genome of Methanoplanus limicola DSM 2279.</title>
        <authorList>
            <consortium name="US DOE Joint Genome Institute (JGI-PGF)"/>
            <person name="Lucas S."/>
            <person name="Copeland A."/>
            <person name="Lapidus A."/>
            <person name="Glavina del Rio T."/>
            <person name="Dalin E."/>
            <person name="Tice H."/>
            <person name="Bruce D."/>
            <person name="Goodwin L."/>
            <person name="Pitluck S."/>
            <person name="Peters L."/>
            <person name="Mikhailova N."/>
            <person name="Lu M."/>
            <person name="Kyrpides N."/>
            <person name="Mavromatis K."/>
            <person name="Ivanova N."/>
            <person name="Markowitz V."/>
            <person name="Cheng J.-F."/>
            <person name="Hugenholtz P."/>
            <person name="Woyke T."/>
            <person name="Wu D."/>
            <person name="Wirth R."/>
            <person name="Brambilla E.-M."/>
            <person name="Klenk H.-P."/>
            <person name="Eisen J.A."/>
        </authorList>
    </citation>
    <scope>NUCLEOTIDE SEQUENCE [LARGE SCALE GENOMIC DNA]</scope>
    <source>
        <strain evidence="1 2">DSM 2279</strain>
    </source>
</reference>
<dbReference type="Proteomes" id="UP000005741">
    <property type="component" value="Chromosome"/>
</dbReference>
<evidence type="ECO:0000313" key="1">
    <source>
        <dbReference type="EMBL" id="EHQ34267.1"/>
    </source>
</evidence>